<accession>A0AA38C869</accession>
<feature type="non-terminal residue" evidence="1">
    <location>
        <position position="77"/>
    </location>
</feature>
<evidence type="ECO:0000313" key="2">
    <source>
        <dbReference type="Proteomes" id="UP000824469"/>
    </source>
</evidence>
<comment type="caution">
    <text evidence="1">The sequence shown here is derived from an EMBL/GenBank/DDBJ whole genome shotgun (WGS) entry which is preliminary data.</text>
</comment>
<reference evidence="1 2" key="1">
    <citation type="journal article" date="2021" name="Nat. Plants">
        <title>The Taxus genome provides insights into paclitaxel biosynthesis.</title>
        <authorList>
            <person name="Xiong X."/>
            <person name="Gou J."/>
            <person name="Liao Q."/>
            <person name="Li Y."/>
            <person name="Zhou Q."/>
            <person name="Bi G."/>
            <person name="Li C."/>
            <person name="Du R."/>
            <person name="Wang X."/>
            <person name="Sun T."/>
            <person name="Guo L."/>
            <person name="Liang H."/>
            <person name="Lu P."/>
            <person name="Wu Y."/>
            <person name="Zhang Z."/>
            <person name="Ro D.K."/>
            <person name="Shang Y."/>
            <person name="Huang S."/>
            <person name="Yan J."/>
        </authorList>
    </citation>
    <scope>NUCLEOTIDE SEQUENCE [LARGE SCALE GENOMIC DNA]</scope>
    <source>
        <strain evidence="1">Ta-2019</strain>
    </source>
</reference>
<dbReference type="EMBL" id="JAHRHJ020003281">
    <property type="protein sequence ID" value="KAH9292057.1"/>
    <property type="molecule type" value="Genomic_DNA"/>
</dbReference>
<organism evidence="1 2">
    <name type="scientific">Taxus chinensis</name>
    <name type="common">Chinese yew</name>
    <name type="synonym">Taxus wallichiana var. chinensis</name>
    <dbReference type="NCBI Taxonomy" id="29808"/>
    <lineage>
        <taxon>Eukaryota</taxon>
        <taxon>Viridiplantae</taxon>
        <taxon>Streptophyta</taxon>
        <taxon>Embryophyta</taxon>
        <taxon>Tracheophyta</taxon>
        <taxon>Spermatophyta</taxon>
        <taxon>Pinopsida</taxon>
        <taxon>Pinidae</taxon>
        <taxon>Conifers II</taxon>
        <taxon>Cupressales</taxon>
        <taxon>Taxaceae</taxon>
        <taxon>Taxus</taxon>
    </lineage>
</organism>
<dbReference type="Proteomes" id="UP000824469">
    <property type="component" value="Unassembled WGS sequence"/>
</dbReference>
<keyword evidence="2" id="KW-1185">Reference proteome</keyword>
<feature type="non-terminal residue" evidence="1">
    <location>
        <position position="1"/>
    </location>
</feature>
<sequence length="77" mass="8344">AKPHRTTLDSFIRIIVGPMSTCLVCDHRQPIPVGRRETGVQRLGFRRWVQTEQEADPAVPGVVGIEFTAGGMGGKSA</sequence>
<proteinExistence type="predicted"/>
<name>A0AA38C869_TAXCH</name>
<protein>
    <submittedName>
        <fullName evidence="1">Uncharacterized protein</fullName>
    </submittedName>
</protein>
<gene>
    <name evidence="1" type="ORF">KI387_042756</name>
</gene>
<dbReference type="AlphaFoldDB" id="A0AA38C869"/>
<evidence type="ECO:0000313" key="1">
    <source>
        <dbReference type="EMBL" id="KAH9292057.1"/>
    </source>
</evidence>